<organism evidence="8 9">
    <name type="scientific">Exophiala sideris</name>
    <dbReference type="NCBI Taxonomy" id="1016849"/>
    <lineage>
        <taxon>Eukaryota</taxon>
        <taxon>Fungi</taxon>
        <taxon>Dikarya</taxon>
        <taxon>Ascomycota</taxon>
        <taxon>Pezizomycotina</taxon>
        <taxon>Eurotiomycetes</taxon>
        <taxon>Chaetothyriomycetidae</taxon>
        <taxon>Chaetothyriales</taxon>
        <taxon>Herpotrichiellaceae</taxon>
        <taxon>Exophiala</taxon>
    </lineage>
</organism>
<evidence type="ECO:0000313" key="8">
    <source>
        <dbReference type="EMBL" id="KAK5061972.1"/>
    </source>
</evidence>
<evidence type="ECO:0000256" key="3">
    <source>
        <dbReference type="ARBA" id="ARBA00022989"/>
    </source>
</evidence>
<dbReference type="InterPro" id="IPR004712">
    <property type="entry name" value="Na+/H+_antiporter_fungi"/>
</dbReference>
<gene>
    <name evidence="8" type="ORF">LTR69_005156</name>
</gene>
<feature type="region of interest" description="Disordered" evidence="5">
    <location>
        <begin position="459"/>
        <end position="491"/>
    </location>
</feature>
<dbReference type="InterPro" id="IPR006153">
    <property type="entry name" value="Cation/H_exchanger_TM"/>
</dbReference>
<evidence type="ECO:0000256" key="6">
    <source>
        <dbReference type="SAM" id="Phobius"/>
    </source>
</evidence>
<feature type="compositionally biased region" description="Basic and acidic residues" evidence="5">
    <location>
        <begin position="459"/>
        <end position="471"/>
    </location>
</feature>
<feature type="transmembrane region" description="Helical" evidence="6">
    <location>
        <begin position="219"/>
        <end position="241"/>
    </location>
</feature>
<dbReference type="Gene3D" id="1.20.1530.20">
    <property type="match status" value="1"/>
</dbReference>
<feature type="transmembrane region" description="Helical" evidence="6">
    <location>
        <begin position="253"/>
        <end position="271"/>
    </location>
</feature>
<keyword evidence="4 6" id="KW-0472">Membrane</keyword>
<dbReference type="PANTHER" id="PTHR31382">
    <property type="entry name" value="NA(+)/H(+) ANTIPORTER"/>
    <property type="match status" value="1"/>
</dbReference>
<feature type="transmembrane region" description="Helical" evidence="6">
    <location>
        <begin position="139"/>
        <end position="164"/>
    </location>
</feature>
<keyword evidence="3 6" id="KW-1133">Transmembrane helix</keyword>
<protein>
    <recommendedName>
        <fullName evidence="7">Cation/H+ exchanger transmembrane domain-containing protein</fullName>
    </recommendedName>
</protein>
<evidence type="ECO:0000259" key="7">
    <source>
        <dbReference type="Pfam" id="PF00999"/>
    </source>
</evidence>
<feature type="transmembrane region" description="Helical" evidence="6">
    <location>
        <begin position="20"/>
        <end position="39"/>
    </location>
</feature>
<feature type="transmembrane region" description="Helical" evidence="6">
    <location>
        <begin position="185"/>
        <end position="207"/>
    </location>
</feature>
<dbReference type="Pfam" id="PF00999">
    <property type="entry name" value="Na_H_Exchanger"/>
    <property type="match status" value="1"/>
</dbReference>
<keyword evidence="9" id="KW-1185">Reference proteome</keyword>
<dbReference type="EMBL" id="JAVRRF010000009">
    <property type="protein sequence ID" value="KAK5061972.1"/>
    <property type="molecule type" value="Genomic_DNA"/>
</dbReference>
<feature type="domain" description="Cation/H+ exchanger transmembrane" evidence="7">
    <location>
        <begin position="36"/>
        <end position="435"/>
    </location>
</feature>
<feature type="transmembrane region" description="Helical" evidence="6">
    <location>
        <begin position="333"/>
        <end position="356"/>
    </location>
</feature>
<evidence type="ECO:0000256" key="5">
    <source>
        <dbReference type="SAM" id="MobiDB-lite"/>
    </source>
</evidence>
<feature type="transmembrane region" description="Helical" evidence="6">
    <location>
        <begin position="368"/>
        <end position="387"/>
    </location>
</feature>
<reference evidence="8 9" key="1">
    <citation type="submission" date="2023-08" db="EMBL/GenBank/DDBJ databases">
        <title>Black Yeasts Isolated from many extreme environments.</title>
        <authorList>
            <person name="Coleine C."/>
            <person name="Stajich J.E."/>
            <person name="Selbmann L."/>
        </authorList>
    </citation>
    <scope>NUCLEOTIDE SEQUENCE [LARGE SCALE GENOMIC DNA]</scope>
    <source>
        <strain evidence="8 9">CCFEE 6328</strain>
    </source>
</reference>
<evidence type="ECO:0000256" key="1">
    <source>
        <dbReference type="ARBA" id="ARBA00004141"/>
    </source>
</evidence>
<name>A0ABR0JE47_9EURO</name>
<comment type="caution">
    <text evidence="8">The sequence shown here is derived from an EMBL/GenBank/DDBJ whole genome shotgun (WGS) entry which is preliminary data.</text>
</comment>
<evidence type="ECO:0000313" key="9">
    <source>
        <dbReference type="Proteomes" id="UP001345691"/>
    </source>
</evidence>
<feature type="transmembrane region" description="Helical" evidence="6">
    <location>
        <begin position="417"/>
        <end position="442"/>
    </location>
</feature>
<keyword evidence="2 6" id="KW-0812">Transmembrane</keyword>
<dbReference type="InterPro" id="IPR038770">
    <property type="entry name" value="Na+/solute_symporter_sf"/>
</dbReference>
<evidence type="ECO:0000256" key="2">
    <source>
        <dbReference type="ARBA" id="ARBA00022692"/>
    </source>
</evidence>
<feature type="compositionally biased region" description="Acidic residues" evidence="5">
    <location>
        <begin position="472"/>
        <end position="484"/>
    </location>
</feature>
<feature type="transmembrane region" description="Helical" evidence="6">
    <location>
        <begin position="114"/>
        <end position="133"/>
    </location>
</feature>
<comment type="subcellular location">
    <subcellularLocation>
        <location evidence="1">Membrane</location>
        <topology evidence="1">Multi-pass membrane protein</topology>
    </subcellularLocation>
</comment>
<sequence>MFCMKWYANNIMAWPQIEPSTSHLAYLVLSLFLILYALFSDLIRNRAHFSEPPLATLAGMLFGPRGVRVVDPSETWGWEDNITQELTRIITGVQCFAVGIELPAAYVKRHWRSISVLLGPNMIVGWVISTLAVRSTLNTAWTTALIIAACLTPTDPVLSASVIAEAKFSQRIPKRIRHLLAAESGCNDGTAFPFLYAALYFAMASSAAQGVRQWVTDLLLWQCVAGIVIGIAIGYVANRLLRFSESRGYVQESTLFVFYFLLAIFCVGVGSTLGLDDFLVCFTAGATFCWDGWFSTRTAKMKLPSILDLMLNSTMFVYFGSIIPWRMYKDNLAPGRLILCVLAILLLRRLPAIVILKRLIPDIRTYHEALFVGHFGPMGVGALFLAIEARARLETGKSEPLPHPPKESPYKEALDTVWPVVCFVVLCSIMVHGFSPLVMSLISHFSRLPKERAPLLGGEEDRLYGMASHEEDVPDDEQEREEQEENSREEL</sequence>
<proteinExistence type="predicted"/>
<feature type="transmembrane region" description="Helical" evidence="6">
    <location>
        <begin position="306"/>
        <end position="327"/>
    </location>
</feature>
<dbReference type="Proteomes" id="UP001345691">
    <property type="component" value="Unassembled WGS sequence"/>
</dbReference>
<accession>A0ABR0JE47</accession>
<evidence type="ECO:0000256" key="4">
    <source>
        <dbReference type="ARBA" id="ARBA00023136"/>
    </source>
</evidence>
<dbReference type="PANTHER" id="PTHR31382:SF2">
    <property type="entry name" value="CATION_H+ EXCHANGER DOMAIN-CONTAINING PROTEIN"/>
    <property type="match status" value="1"/>
</dbReference>